<evidence type="ECO:0000256" key="1">
    <source>
        <dbReference type="SAM" id="SignalP"/>
    </source>
</evidence>
<sequence>MNKFIFVFTIILLITLSALVPNGEALPGGFCCKTFEEKATPVAKTNETPTI</sequence>
<dbReference type="AlphaFoldDB" id="A0A140D0C2"/>
<feature type="signal peptide" evidence="1">
    <location>
        <begin position="1"/>
        <end position="25"/>
    </location>
</feature>
<proteinExistence type="predicted"/>
<feature type="chain" id="PRO_5007301850" evidence="1">
    <location>
        <begin position="26"/>
        <end position="51"/>
    </location>
</feature>
<dbReference type="EMBL" id="KU305797">
    <property type="protein sequence ID" value="AMJ52435.1"/>
    <property type="molecule type" value="Genomic_DNA"/>
</dbReference>
<organism evidence="2">
    <name type="scientific">Rhizophagus clarus</name>
    <dbReference type="NCBI Taxonomy" id="94130"/>
    <lineage>
        <taxon>Eukaryota</taxon>
        <taxon>Fungi</taxon>
        <taxon>Fungi incertae sedis</taxon>
        <taxon>Mucoromycota</taxon>
        <taxon>Glomeromycotina</taxon>
        <taxon>Glomeromycetes</taxon>
        <taxon>Glomerales</taxon>
        <taxon>Glomeraceae</taxon>
        <taxon>Rhizophagus</taxon>
    </lineage>
</organism>
<protein>
    <submittedName>
        <fullName evidence="2">Uncharacterized protein</fullName>
    </submittedName>
</protein>
<accession>A0A140D0C2</accession>
<reference evidence="2" key="1">
    <citation type="journal article" date="2016" name="BMC Genomics">
        <title>The effector candidate repertoire of the arbuscular mycorrhizal fungus Rhizophagus clarus.</title>
        <authorList>
            <person name="Sedzielewska Toro K."/>
            <person name="Brachmann A."/>
        </authorList>
    </citation>
    <scope>NUCLEOTIDE SEQUENCE</scope>
    <source>
        <strain evidence="2">MUCL46238</strain>
    </source>
</reference>
<keyword evidence="1" id="KW-0732">Signal</keyword>
<evidence type="ECO:0000313" key="2">
    <source>
        <dbReference type="EMBL" id="AMJ52435.1"/>
    </source>
</evidence>
<name>A0A140D0C2_9GLOM</name>